<dbReference type="Proteomes" id="UP001629156">
    <property type="component" value="Unassembled WGS sequence"/>
</dbReference>
<accession>A0ABW8YZ61</accession>
<dbReference type="EMBL" id="JBELPZ010000009">
    <property type="protein sequence ID" value="MFL9844757.1"/>
    <property type="molecule type" value="Genomic_DNA"/>
</dbReference>
<evidence type="ECO:0000313" key="1">
    <source>
        <dbReference type="EMBL" id="MFL9844757.1"/>
    </source>
</evidence>
<gene>
    <name evidence="1" type="ORF">ABS766_10045</name>
</gene>
<name>A0ABW8YZ61_9FLAO</name>
<sequence length="95" mass="10557">MDAATYIPNAGRLPVLGSLPALLRQPVQQLGQLPDVDSVISNVGHAVTDVMVMFTWGSDNYSQALKCFRGLKPKRIEVNKEYHYLMVSVIKLNDI</sequence>
<reference evidence="1 2" key="1">
    <citation type="submission" date="2024-06" db="EMBL/GenBank/DDBJ databases">
        <authorList>
            <person name="Kaempfer P."/>
            <person name="Viver T."/>
        </authorList>
    </citation>
    <scope>NUCLEOTIDE SEQUENCE [LARGE SCALE GENOMIC DNA]</scope>
    <source>
        <strain evidence="1 2">ST-119</strain>
    </source>
</reference>
<protein>
    <submittedName>
        <fullName evidence="1">Uncharacterized protein</fullName>
    </submittedName>
</protein>
<dbReference type="RefSeq" id="WP_408085014.1">
    <property type="nucleotide sequence ID" value="NZ_JBELPZ010000009.1"/>
</dbReference>
<organism evidence="1 2">
    <name type="scientific">Flavobacterium rhizosphaerae</name>
    <dbReference type="NCBI Taxonomy" id="3163298"/>
    <lineage>
        <taxon>Bacteria</taxon>
        <taxon>Pseudomonadati</taxon>
        <taxon>Bacteroidota</taxon>
        <taxon>Flavobacteriia</taxon>
        <taxon>Flavobacteriales</taxon>
        <taxon>Flavobacteriaceae</taxon>
        <taxon>Flavobacterium</taxon>
    </lineage>
</organism>
<proteinExistence type="predicted"/>
<keyword evidence="2" id="KW-1185">Reference proteome</keyword>
<comment type="caution">
    <text evidence="1">The sequence shown here is derived from an EMBL/GenBank/DDBJ whole genome shotgun (WGS) entry which is preliminary data.</text>
</comment>
<evidence type="ECO:0000313" key="2">
    <source>
        <dbReference type="Proteomes" id="UP001629156"/>
    </source>
</evidence>